<proteinExistence type="inferred from homology"/>
<feature type="transmembrane region" description="Helical" evidence="8">
    <location>
        <begin position="58"/>
        <end position="76"/>
    </location>
</feature>
<evidence type="ECO:0000313" key="10">
    <source>
        <dbReference type="Proteomes" id="UP000219072"/>
    </source>
</evidence>
<keyword evidence="4 8" id="KW-1003">Cell membrane</keyword>
<comment type="similarity">
    <text evidence="2 8">Belongs to the 4-toluene sulfonate uptake permease (TSUP) (TC 2.A.102) family.</text>
</comment>
<dbReference type="Pfam" id="PF01925">
    <property type="entry name" value="TauE"/>
    <property type="match status" value="1"/>
</dbReference>
<keyword evidence="7 8" id="KW-0472">Membrane</keyword>
<dbReference type="InterPro" id="IPR052017">
    <property type="entry name" value="TSUP"/>
</dbReference>
<accession>A0A286DUA2</accession>
<evidence type="ECO:0000256" key="5">
    <source>
        <dbReference type="ARBA" id="ARBA00022692"/>
    </source>
</evidence>
<keyword evidence="10" id="KW-1185">Reference proteome</keyword>
<feature type="transmembrane region" description="Helical" evidence="8">
    <location>
        <begin position="171"/>
        <end position="191"/>
    </location>
</feature>
<evidence type="ECO:0000256" key="8">
    <source>
        <dbReference type="RuleBase" id="RU363041"/>
    </source>
</evidence>
<gene>
    <name evidence="9" type="ORF">SAMN06297387_10561</name>
</gene>
<evidence type="ECO:0000256" key="4">
    <source>
        <dbReference type="ARBA" id="ARBA00022475"/>
    </source>
</evidence>
<name>A0A286DUA2_9ACTN</name>
<dbReference type="RefSeq" id="WP_281259642.1">
    <property type="nucleotide sequence ID" value="NZ_OCNE01000005.1"/>
</dbReference>
<dbReference type="EMBL" id="OCNE01000005">
    <property type="protein sequence ID" value="SOD62246.1"/>
    <property type="molecule type" value="Genomic_DNA"/>
</dbReference>
<evidence type="ECO:0000256" key="1">
    <source>
        <dbReference type="ARBA" id="ARBA00004651"/>
    </source>
</evidence>
<feature type="transmembrane region" description="Helical" evidence="8">
    <location>
        <begin position="203"/>
        <end position="222"/>
    </location>
</feature>
<dbReference type="PANTHER" id="PTHR30269:SF0">
    <property type="entry name" value="MEMBRANE TRANSPORTER PROTEIN YFCA-RELATED"/>
    <property type="match status" value="1"/>
</dbReference>
<feature type="transmembrane region" description="Helical" evidence="8">
    <location>
        <begin position="88"/>
        <end position="107"/>
    </location>
</feature>
<dbReference type="GO" id="GO:0005886">
    <property type="term" value="C:plasma membrane"/>
    <property type="evidence" value="ECO:0007669"/>
    <property type="project" value="UniProtKB-SubCell"/>
</dbReference>
<dbReference type="PANTHER" id="PTHR30269">
    <property type="entry name" value="TRANSMEMBRANE PROTEIN YFCA"/>
    <property type="match status" value="1"/>
</dbReference>
<feature type="transmembrane region" description="Helical" evidence="8">
    <location>
        <begin position="255"/>
        <end position="274"/>
    </location>
</feature>
<evidence type="ECO:0000313" key="9">
    <source>
        <dbReference type="EMBL" id="SOD62246.1"/>
    </source>
</evidence>
<evidence type="ECO:0000256" key="6">
    <source>
        <dbReference type="ARBA" id="ARBA00022989"/>
    </source>
</evidence>
<sequence>MVIADAGLVEAAAVGGKWAAILGAGFWAGMINVVVGSGTLVSFPVLVLCGYPPLVANISNNIGLVGGGLSGTLGYRHELRRNAGLARVLLPASLGGGIVGAALLLVLPDDAFRTIVPVLIAAGLVMVVAGPFVQRAAARRAAEDPEGAADAGPSSGRRAALLGGTLVVGVYGGYFGAAQGILVVGLLSILTSESLQSVNAVKNLLVTGVNLVAAVVFMAVAWDSIDWLAVALIAVGATLGGVVGARVGRRLPPGLMRGLIVAIGTVAIVNLVFFS</sequence>
<keyword evidence="5 8" id="KW-0812">Transmembrane</keyword>
<feature type="transmembrane region" description="Helical" evidence="8">
    <location>
        <begin position="114"/>
        <end position="133"/>
    </location>
</feature>
<evidence type="ECO:0000256" key="2">
    <source>
        <dbReference type="ARBA" id="ARBA00009142"/>
    </source>
</evidence>
<feature type="transmembrane region" description="Helical" evidence="8">
    <location>
        <begin position="26"/>
        <end position="51"/>
    </location>
</feature>
<dbReference type="InterPro" id="IPR002781">
    <property type="entry name" value="TM_pro_TauE-like"/>
</dbReference>
<keyword evidence="3" id="KW-0813">Transport</keyword>
<organism evidence="9 10">
    <name type="scientific">Streptomyces zhaozhouensis</name>
    <dbReference type="NCBI Taxonomy" id="1300267"/>
    <lineage>
        <taxon>Bacteria</taxon>
        <taxon>Bacillati</taxon>
        <taxon>Actinomycetota</taxon>
        <taxon>Actinomycetes</taxon>
        <taxon>Kitasatosporales</taxon>
        <taxon>Streptomycetaceae</taxon>
        <taxon>Streptomyces</taxon>
    </lineage>
</organism>
<protein>
    <recommendedName>
        <fullName evidence="8">Probable membrane transporter protein</fullName>
    </recommendedName>
</protein>
<comment type="subcellular location">
    <subcellularLocation>
        <location evidence="1 8">Cell membrane</location>
        <topology evidence="1 8">Multi-pass membrane protein</topology>
    </subcellularLocation>
</comment>
<reference evidence="9 10" key="1">
    <citation type="submission" date="2017-09" db="EMBL/GenBank/DDBJ databases">
        <authorList>
            <person name="Ehlers B."/>
            <person name="Leendertz F.H."/>
        </authorList>
    </citation>
    <scope>NUCLEOTIDE SEQUENCE [LARGE SCALE GENOMIC DNA]</scope>
    <source>
        <strain evidence="9 10">CGMCC 4.7095</strain>
    </source>
</reference>
<evidence type="ECO:0000256" key="7">
    <source>
        <dbReference type="ARBA" id="ARBA00023136"/>
    </source>
</evidence>
<evidence type="ECO:0000256" key="3">
    <source>
        <dbReference type="ARBA" id="ARBA00022448"/>
    </source>
</evidence>
<feature type="transmembrane region" description="Helical" evidence="8">
    <location>
        <begin position="228"/>
        <end position="248"/>
    </location>
</feature>
<dbReference type="AlphaFoldDB" id="A0A286DUA2"/>
<dbReference type="Proteomes" id="UP000219072">
    <property type="component" value="Unassembled WGS sequence"/>
</dbReference>
<keyword evidence="6 8" id="KW-1133">Transmembrane helix</keyword>